<keyword evidence="2" id="KW-0732">Signal</keyword>
<organism evidence="3 4">
    <name type="scientific">Insolitispirillum peregrinum</name>
    <dbReference type="NCBI Taxonomy" id="80876"/>
    <lineage>
        <taxon>Bacteria</taxon>
        <taxon>Pseudomonadati</taxon>
        <taxon>Pseudomonadota</taxon>
        <taxon>Alphaproteobacteria</taxon>
        <taxon>Rhodospirillales</taxon>
        <taxon>Novispirillaceae</taxon>
        <taxon>Insolitispirillum</taxon>
    </lineage>
</organism>
<keyword evidence="1" id="KW-1133">Transmembrane helix</keyword>
<keyword evidence="1" id="KW-0812">Transmembrane</keyword>
<keyword evidence="1" id="KW-0472">Membrane</keyword>
<dbReference type="OrthoDB" id="7411034at2"/>
<sequence>MTKSALKLAVLLFFTMAVGHPAYAYIDPNTGGLLLQILTPILGIIVFFWRRVLLIGRQIVDKLFGRKSV</sequence>
<feature type="signal peptide" evidence="2">
    <location>
        <begin position="1"/>
        <end position="24"/>
    </location>
</feature>
<accession>A0A1N7Q3K2</accession>
<dbReference type="AlphaFoldDB" id="A0A1N7Q3K2"/>
<proteinExistence type="predicted"/>
<dbReference type="STRING" id="80876.SAMN05421779_11018"/>
<feature type="transmembrane region" description="Helical" evidence="1">
    <location>
        <begin position="34"/>
        <end position="53"/>
    </location>
</feature>
<evidence type="ECO:0000256" key="1">
    <source>
        <dbReference type="SAM" id="Phobius"/>
    </source>
</evidence>
<feature type="chain" id="PRO_5012139545" evidence="2">
    <location>
        <begin position="25"/>
        <end position="69"/>
    </location>
</feature>
<evidence type="ECO:0000313" key="4">
    <source>
        <dbReference type="Proteomes" id="UP000185678"/>
    </source>
</evidence>
<name>A0A1N7Q3K2_9PROT</name>
<dbReference type="Proteomes" id="UP000185678">
    <property type="component" value="Unassembled WGS sequence"/>
</dbReference>
<dbReference type="EMBL" id="FTOA01000010">
    <property type="protein sequence ID" value="SIT17401.1"/>
    <property type="molecule type" value="Genomic_DNA"/>
</dbReference>
<evidence type="ECO:0000256" key="2">
    <source>
        <dbReference type="SAM" id="SignalP"/>
    </source>
</evidence>
<gene>
    <name evidence="3" type="ORF">SAMN05421779_11018</name>
</gene>
<protein>
    <submittedName>
        <fullName evidence="3">Uncharacterized protein</fullName>
    </submittedName>
</protein>
<reference evidence="3 4" key="1">
    <citation type="submission" date="2017-01" db="EMBL/GenBank/DDBJ databases">
        <authorList>
            <person name="Mah S.A."/>
            <person name="Swanson W.J."/>
            <person name="Moy G.W."/>
            <person name="Vacquier V.D."/>
        </authorList>
    </citation>
    <scope>NUCLEOTIDE SEQUENCE [LARGE SCALE GENOMIC DNA]</scope>
    <source>
        <strain evidence="3 4">DSM 11589</strain>
    </source>
</reference>
<keyword evidence="4" id="KW-1185">Reference proteome</keyword>
<evidence type="ECO:0000313" key="3">
    <source>
        <dbReference type="EMBL" id="SIT17401.1"/>
    </source>
</evidence>
<dbReference type="RefSeq" id="WP_076401974.1">
    <property type="nucleotide sequence ID" value="NZ_FTOA01000010.1"/>
</dbReference>